<dbReference type="SUPFAM" id="SSF52317">
    <property type="entry name" value="Class I glutamine amidotransferase-like"/>
    <property type="match status" value="1"/>
</dbReference>
<dbReference type="PROSITE" id="PS51273">
    <property type="entry name" value="GATASE_TYPE_1"/>
    <property type="match status" value="1"/>
</dbReference>
<feature type="domain" description="Glutamine amidotransferase" evidence="1">
    <location>
        <begin position="18"/>
        <end position="185"/>
    </location>
</feature>
<protein>
    <submittedName>
        <fullName evidence="2">Glutamine amidotransferase, class I</fullName>
    </submittedName>
</protein>
<sequence>MPVLIVKNIPVEGPGTIEDFLRERGIPYTILELSKGEQVTNTGEYSHLIVMGGPMAVYEMDRYTYLRQETDLIKDFIDRGKAVLGVCLGAQMVAHCLGARVYPGDVKEVGWYKVDITDEGMEDEVFSAISVDGKPFAEVFQWHGDTFDLPEGAVRIASSAAYPNQAFRYGSRVYALQFHIEVTPEILREWFKDEEGVDVEEMLAHTQKIYPEYHKRAMNFYDKFFS</sequence>
<evidence type="ECO:0000259" key="1">
    <source>
        <dbReference type="Pfam" id="PF00117"/>
    </source>
</evidence>
<proteinExistence type="predicted"/>
<dbReference type="InterPro" id="IPR017926">
    <property type="entry name" value="GATASE"/>
</dbReference>
<dbReference type="PANTHER" id="PTHR42695">
    <property type="entry name" value="GLUTAMINE AMIDOTRANSFERASE YLR126C-RELATED"/>
    <property type="match status" value="1"/>
</dbReference>
<dbReference type="AlphaFoldDB" id="A0A3B1CW17"/>
<dbReference type="EMBL" id="UOGH01000263">
    <property type="protein sequence ID" value="VAX32612.1"/>
    <property type="molecule type" value="Genomic_DNA"/>
</dbReference>
<keyword evidence="2" id="KW-0808">Transferase</keyword>
<dbReference type="InterPro" id="IPR044992">
    <property type="entry name" value="ChyE-like"/>
</dbReference>
<dbReference type="CDD" id="cd01741">
    <property type="entry name" value="GATase1_1"/>
    <property type="match status" value="1"/>
</dbReference>
<dbReference type="Gene3D" id="3.40.50.880">
    <property type="match status" value="1"/>
</dbReference>
<evidence type="ECO:0000313" key="2">
    <source>
        <dbReference type="EMBL" id="VAX32612.1"/>
    </source>
</evidence>
<dbReference type="GO" id="GO:0016740">
    <property type="term" value="F:transferase activity"/>
    <property type="evidence" value="ECO:0007669"/>
    <property type="project" value="UniProtKB-KW"/>
</dbReference>
<dbReference type="InterPro" id="IPR029062">
    <property type="entry name" value="Class_I_gatase-like"/>
</dbReference>
<organism evidence="2">
    <name type="scientific">hydrothermal vent metagenome</name>
    <dbReference type="NCBI Taxonomy" id="652676"/>
    <lineage>
        <taxon>unclassified sequences</taxon>
        <taxon>metagenomes</taxon>
        <taxon>ecological metagenomes</taxon>
    </lineage>
</organism>
<dbReference type="FunFam" id="3.40.50.880:FF:000033">
    <property type="entry name" value="Glutamine amidotransferase class-I"/>
    <property type="match status" value="1"/>
</dbReference>
<accession>A0A3B1CW17</accession>
<name>A0A3B1CW17_9ZZZZ</name>
<keyword evidence="2" id="KW-0315">Glutamine amidotransferase</keyword>
<reference evidence="2" key="1">
    <citation type="submission" date="2018-06" db="EMBL/GenBank/DDBJ databases">
        <authorList>
            <person name="Zhirakovskaya E."/>
        </authorList>
    </citation>
    <scope>NUCLEOTIDE SEQUENCE</scope>
</reference>
<dbReference type="Pfam" id="PF00117">
    <property type="entry name" value="GATase"/>
    <property type="match status" value="1"/>
</dbReference>
<gene>
    <name evidence="2" type="ORF">MNBD_NITROSPIRAE02-565</name>
</gene>
<dbReference type="GO" id="GO:0005829">
    <property type="term" value="C:cytosol"/>
    <property type="evidence" value="ECO:0007669"/>
    <property type="project" value="TreeGrafter"/>
</dbReference>
<dbReference type="PANTHER" id="PTHR42695:SF5">
    <property type="entry name" value="GLUTAMINE AMIDOTRANSFERASE YLR126C-RELATED"/>
    <property type="match status" value="1"/>
</dbReference>